<evidence type="ECO:0000313" key="10">
    <source>
        <dbReference type="Proteomes" id="UP000265100"/>
    </source>
</evidence>
<dbReference type="SUPFAM" id="SSF110857">
    <property type="entry name" value="Gamma-glutamyl cyclotransferase-like"/>
    <property type="match status" value="1"/>
</dbReference>
<reference evidence="9" key="3">
    <citation type="submission" date="2025-09" db="UniProtKB">
        <authorList>
            <consortium name="Ensembl"/>
        </authorList>
    </citation>
    <scope>IDENTIFICATION</scope>
</reference>
<dbReference type="Pfam" id="PF06094">
    <property type="entry name" value="GGACT"/>
    <property type="match status" value="1"/>
</dbReference>
<comment type="catalytic activity">
    <reaction evidence="1 6">
        <text>epsilon-(gamma-L-glutamyl)-L-lysine = 5-oxo-L-proline + L-lysine</text>
        <dbReference type="Rhea" id="RHEA:16961"/>
        <dbReference type="ChEBI" id="CHEBI:32551"/>
        <dbReference type="ChEBI" id="CHEBI:58402"/>
        <dbReference type="ChEBI" id="CHEBI:133752"/>
        <dbReference type="EC" id="4.3.2.8"/>
    </reaction>
</comment>
<evidence type="ECO:0000256" key="1">
    <source>
        <dbReference type="ARBA" id="ARBA00001684"/>
    </source>
</evidence>
<keyword evidence="3 6" id="KW-0456">Lyase</keyword>
<evidence type="ECO:0000256" key="3">
    <source>
        <dbReference type="ARBA" id="ARBA00023239"/>
    </source>
</evidence>
<dbReference type="GO" id="GO:0005829">
    <property type="term" value="C:cytosol"/>
    <property type="evidence" value="ECO:0007669"/>
    <property type="project" value="TreeGrafter"/>
</dbReference>
<dbReference type="GO" id="GO:0061929">
    <property type="term" value="F:gamma-glutamylaminecyclotransferase activity"/>
    <property type="evidence" value="ECO:0007669"/>
    <property type="project" value="UniProtKB-UniRule"/>
</dbReference>
<reference evidence="9" key="1">
    <citation type="submission" date="2018-05" db="EMBL/GenBank/DDBJ databases">
        <authorList>
            <person name="Datahose"/>
        </authorList>
    </citation>
    <scope>NUCLEOTIDE SEQUENCE</scope>
</reference>
<dbReference type="FunFam" id="3.10.490.10:FF:000008">
    <property type="entry name" value="Gamma-glutamylaminecyclotransferase A"/>
    <property type="match status" value="1"/>
</dbReference>
<dbReference type="InterPro" id="IPR013024">
    <property type="entry name" value="GGCT-like"/>
</dbReference>
<dbReference type="Gene3D" id="3.10.490.10">
    <property type="entry name" value="Gamma-glutamyl cyclotransferase-like"/>
    <property type="match status" value="1"/>
</dbReference>
<feature type="domain" description="Gamma-glutamylcyclotransferase AIG2-like" evidence="8">
    <location>
        <begin position="98"/>
        <end position="220"/>
    </location>
</feature>
<evidence type="ECO:0000256" key="4">
    <source>
        <dbReference type="ARBA" id="ARBA00057733"/>
    </source>
</evidence>
<dbReference type="InterPro" id="IPR036568">
    <property type="entry name" value="GGCT-like_sf"/>
</dbReference>
<dbReference type="Bgee" id="ENSACLG00000024220">
    <property type="expression patterns" value="Expressed in anal fin and 3 other cell types or tissues"/>
</dbReference>
<evidence type="ECO:0000256" key="5">
    <source>
        <dbReference type="PIRSR" id="PIRSR639126-1"/>
    </source>
</evidence>
<feature type="transmembrane region" description="Helical" evidence="7">
    <location>
        <begin position="12"/>
        <end position="31"/>
    </location>
</feature>
<accession>A0A3P8R1U9</accession>
<dbReference type="InterPro" id="IPR009288">
    <property type="entry name" value="AIG2-like_dom"/>
</dbReference>
<dbReference type="PANTHER" id="PTHR12510">
    <property type="entry name" value="TROPONIN C-AKIN-1 PROTEIN"/>
    <property type="match status" value="1"/>
</dbReference>
<keyword evidence="7" id="KW-0472">Membrane</keyword>
<dbReference type="OrthoDB" id="113620at2759"/>
<dbReference type="Ensembl" id="ENSACLT00000036603.2">
    <property type="protein sequence ID" value="ENSACLP00000035763.2"/>
    <property type="gene ID" value="ENSACLG00000024220.2"/>
</dbReference>
<organism evidence="9 10">
    <name type="scientific">Astatotilapia calliptera</name>
    <name type="common">Eastern happy</name>
    <name type="synonym">Chromis callipterus</name>
    <dbReference type="NCBI Taxonomy" id="8154"/>
    <lineage>
        <taxon>Eukaryota</taxon>
        <taxon>Metazoa</taxon>
        <taxon>Chordata</taxon>
        <taxon>Craniata</taxon>
        <taxon>Vertebrata</taxon>
        <taxon>Euteleostomi</taxon>
        <taxon>Actinopterygii</taxon>
        <taxon>Neopterygii</taxon>
        <taxon>Teleostei</taxon>
        <taxon>Neoteleostei</taxon>
        <taxon>Acanthomorphata</taxon>
        <taxon>Ovalentaria</taxon>
        <taxon>Cichlomorphae</taxon>
        <taxon>Cichliformes</taxon>
        <taxon>Cichlidae</taxon>
        <taxon>African cichlids</taxon>
        <taxon>Pseudocrenilabrinae</taxon>
        <taxon>Haplochromini</taxon>
        <taxon>Astatotilapia</taxon>
    </lineage>
</organism>
<evidence type="ECO:0000256" key="7">
    <source>
        <dbReference type="SAM" id="Phobius"/>
    </source>
</evidence>
<evidence type="ECO:0000256" key="2">
    <source>
        <dbReference type="ARBA" id="ARBA00008861"/>
    </source>
</evidence>
<reference evidence="9" key="2">
    <citation type="submission" date="2025-08" db="UniProtKB">
        <authorList>
            <consortium name="Ensembl"/>
        </authorList>
    </citation>
    <scope>IDENTIFICATION</scope>
</reference>
<dbReference type="GeneTree" id="ENSGT00390000010543"/>
<evidence type="ECO:0000256" key="6">
    <source>
        <dbReference type="RuleBase" id="RU367036"/>
    </source>
</evidence>
<keyword evidence="7" id="KW-0812">Transmembrane</keyword>
<proteinExistence type="inferred from homology"/>
<sequence length="250" mass="28757">MSPCFLFYFGRVWRSLFIVVSVTLPCIVIMFHNQLVSCVLICLCLMCVFKSSVFLCSLSCRMCISLSSLPSPRLCSRLGPPHTLHKVRLWSSVLMTRVFVYGTLKKGQPNNYRMFESNNGKAEYLGSAFTIQKYPLVITTKDNIPFLLNIPGQGHRVHGEIYKVDDQMLKFLDDFESVPTLYQRTVVQLEVKEWVGKTEGEEKVSPGSITDVFVYTATTYKPDWRSLPCYENYDSEGDHGLKYRPREERD</sequence>
<protein>
    <recommendedName>
        <fullName evidence="6">Gamma-glutamylaminecyclotransferase</fullName>
        <ecNumber evidence="6">4.3.2.8</ecNumber>
    </recommendedName>
</protein>
<evidence type="ECO:0000313" key="9">
    <source>
        <dbReference type="Ensembl" id="ENSACLP00000035763.2"/>
    </source>
</evidence>
<dbReference type="GO" id="GO:0042219">
    <property type="term" value="P:modified amino acid catabolic process"/>
    <property type="evidence" value="ECO:0007669"/>
    <property type="project" value="UniProtKB-UniRule"/>
</dbReference>
<dbReference type="CDD" id="cd06661">
    <property type="entry name" value="GGCT_like"/>
    <property type="match status" value="1"/>
</dbReference>
<feature type="active site" description="Proton acceptor" evidence="5">
    <location>
        <position position="176"/>
    </location>
</feature>
<keyword evidence="7" id="KW-1133">Transmembrane helix</keyword>
<comment type="similarity">
    <text evidence="2 6">Belongs to the gamma-glutamylcyclotransferase family.</text>
</comment>
<dbReference type="InterPro" id="IPR039126">
    <property type="entry name" value="GGACT"/>
</dbReference>
<dbReference type="AlphaFoldDB" id="A0A3P8R1U9"/>
<dbReference type="STRING" id="8154.ENSACLP00000035763"/>
<name>A0A3P8R1U9_ASTCA</name>
<evidence type="ECO:0000259" key="8">
    <source>
        <dbReference type="Pfam" id="PF06094"/>
    </source>
</evidence>
<dbReference type="PANTHER" id="PTHR12510:SF4">
    <property type="entry name" value="GAMMA-GLUTAMYLAMINECYCLOTRANSFERASE"/>
    <property type="match status" value="1"/>
</dbReference>
<dbReference type="Proteomes" id="UP000265100">
    <property type="component" value="Chromosome 23"/>
</dbReference>
<keyword evidence="10" id="KW-1185">Reference proteome</keyword>
<feature type="transmembrane region" description="Helical" evidence="7">
    <location>
        <begin position="38"/>
        <end position="67"/>
    </location>
</feature>
<dbReference type="EC" id="4.3.2.8" evidence="6"/>
<comment type="function">
    <text evidence="4">May contribute to degradation of proteins cross-linked by transglutaminases by degrading the cross-link between a lysine and a glutamic acid residue. Catalyzes the formation of 5-oxo-L-proline from L-gamma-glutamyl-L-epsilon-lysine.</text>
</comment>
<dbReference type="OMA" id="FENIPTM"/>